<evidence type="ECO:0000313" key="2">
    <source>
        <dbReference type="EMBL" id="KTB06095.1"/>
    </source>
</evidence>
<dbReference type="VEuPathDB" id="FungiDB:GVI51_I00583"/>
<reference evidence="2 3" key="1">
    <citation type="submission" date="2015-10" db="EMBL/GenBank/DDBJ databases">
        <title>Draft genomes sequences of Candida glabrata isolates 1A, 1B, 2A, 2B, 3A and 3B.</title>
        <authorList>
            <person name="Haavelsrud O.E."/>
            <person name="Gaustad P."/>
        </authorList>
    </citation>
    <scope>NUCLEOTIDE SEQUENCE [LARGE SCALE GENOMIC DNA]</scope>
    <source>
        <strain evidence="2">910700640</strain>
    </source>
</reference>
<organism evidence="2 3">
    <name type="scientific">Candida glabrata</name>
    <name type="common">Yeast</name>
    <name type="synonym">Torulopsis glabrata</name>
    <dbReference type="NCBI Taxonomy" id="5478"/>
    <lineage>
        <taxon>Eukaryota</taxon>
        <taxon>Fungi</taxon>
        <taxon>Dikarya</taxon>
        <taxon>Ascomycota</taxon>
        <taxon>Saccharomycotina</taxon>
        <taxon>Saccharomycetes</taxon>
        <taxon>Saccharomycetales</taxon>
        <taxon>Saccharomycetaceae</taxon>
        <taxon>Nakaseomyces</taxon>
    </lineage>
</organism>
<feature type="region of interest" description="Disordered" evidence="1">
    <location>
        <begin position="218"/>
        <end position="238"/>
    </location>
</feature>
<dbReference type="EMBL" id="LLZZ01000111">
    <property type="protein sequence ID" value="KTB06095.1"/>
    <property type="molecule type" value="Genomic_DNA"/>
</dbReference>
<protein>
    <submittedName>
        <fullName evidence="2">Uncharacterized protein</fullName>
    </submittedName>
</protein>
<proteinExistence type="predicted"/>
<feature type="compositionally biased region" description="Polar residues" evidence="1">
    <location>
        <begin position="1"/>
        <end position="18"/>
    </location>
</feature>
<feature type="region of interest" description="Disordered" evidence="1">
    <location>
        <begin position="1"/>
        <end position="31"/>
    </location>
</feature>
<sequence length="318" mass="36306">MSNIQSVINPMEDSSTSRTKQDEAYSERSMQTTLKRANEIVTQLESMDTVDHGFVKKDVLDILRTLADRLNESTKQVQQLKYKNLLLSNKTSNENQMRHEVEENLKTQQFEKLKSQLYVENVHLNEQLHIKENKVTKYKKKIIAKNKHINQLMRLLNQTPQLLDSSQSESSMISNAREDTEEADTTIPITDSGRKAKPVKTETHMLNALGMLASHVLKDENKADDTSGNGDETRIEEDDSVNRTILQSEVKSSNQEVMDRSPTFARSLAPILPPNKKEELHSLRVVLPNIPRPEMKLDVKLPVMKRFNTLDGSVKDIS</sequence>
<dbReference type="VEuPathDB" id="FungiDB:CAGL0I00770g"/>
<evidence type="ECO:0000256" key="1">
    <source>
        <dbReference type="SAM" id="MobiDB-lite"/>
    </source>
</evidence>
<dbReference type="OrthoDB" id="3981131at2759"/>
<accession>A0A0W0E851</accession>
<evidence type="ECO:0000313" key="3">
    <source>
        <dbReference type="Proteomes" id="UP000054886"/>
    </source>
</evidence>
<dbReference type="VEuPathDB" id="FungiDB:GWK60_L00583"/>
<name>A0A0W0E851_CANGB</name>
<dbReference type="VEuPathDB" id="FungiDB:B1J91_I00770g"/>
<dbReference type="AlphaFoldDB" id="A0A0W0E851"/>
<comment type="caution">
    <text evidence="2">The sequence shown here is derived from an EMBL/GenBank/DDBJ whole genome shotgun (WGS) entry which is preliminary data.</text>
</comment>
<gene>
    <name evidence="2" type="ORF">AO440_002375</name>
</gene>
<dbReference type="Proteomes" id="UP000054886">
    <property type="component" value="Unassembled WGS sequence"/>
</dbReference>